<dbReference type="InterPro" id="IPR003594">
    <property type="entry name" value="HATPase_dom"/>
</dbReference>
<dbReference type="InterPro" id="IPR036890">
    <property type="entry name" value="HATPase_C_sf"/>
</dbReference>
<keyword evidence="12" id="KW-1185">Reference proteome</keyword>
<dbReference type="CDD" id="cd06225">
    <property type="entry name" value="HAMP"/>
    <property type="match status" value="1"/>
</dbReference>
<comment type="caution">
    <text evidence="11">The sequence shown here is derived from an EMBL/GenBank/DDBJ whole genome shotgun (WGS) entry which is preliminary data.</text>
</comment>
<keyword evidence="7 9" id="KW-1133">Transmembrane helix</keyword>
<name>A0A4Y8LSF0_9BACL</name>
<dbReference type="InterPro" id="IPR003660">
    <property type="entry name" value="HAMP_dom"/>
</dbReference>
<dbReference type="Gene3D" id="3.30.565.10">
    <property type="entry name" value="Histidine kinase-like ATPase, C-terminal domain"/>
    <property type="match status" value="1"/>
</dbReference>
<comment type="subcellular location">
    <subcellularLocation>
        <location evidence="1">Cell membrane</location>
        <topology evidence="1">Multi-pass membrane protein</topology>
    </subcellularLocation>
</comment>
<evidence type="ECO:0000259" key="10">
    <source>
        <dbReference type="PROSITE" id="PS50885"/>
    </source>
</evidence>
<proteinExistence type="predicted"/>
<keyword evidence="3" id="KW-0597">Phosphoprotein</keyword>
<dbReference type="Proteomes" id="UP000297900">
    <property type="component" value="Unassembled WGS sequence"/>
</dbReference>
<keyword evidence="8 9" id="KW-0472">Membrane</keyword>
<dbReference type="Gene3D" id="6.10.340.10">
    <property type="match status" value="1"/>
</dbReference>
<dbReference type="SUPFAM" id="SSF158472">
    <property type="entry name" value="HAMP domain-like"/>
    <property type="match status" value="1"/>
</dbReference>
<evidence type="ECO:0000256" key="9">
    <source>
        <dbReference type="SAM" id="Phobius"/>
    </source>
</evidence>
<keyword evidence="4" id="KW-0808">Transferase</keyword>
<dbReference type="GO" id="GO:0000155">
    <property type="term" value="F:phosphorelay sensor kinase activity"/>
    <property type="evidence" value="ECO:0007669"/>
    <property type="project" value="InterPro"/>
</dbReference>
<evidence type="ECO:0000256" key="5">
    <source>
        <dbReference type="ARBA" id="ARBA00022692"/>
    </source>
</evidence>
<dbReference type="SMART" id="SM00304">
    <property type="entry name" value="HAMP"/>
    <property type="match status" value="1"/>
</dbReference>
<gene>
    <name evidence="11" type="ORF">E2980_18280</name>
</gene>
<evidence type="ECO:0000256" key="8">
    <source>
        <dbReference type="ARBA" id="ARBA00023136"/>
    </source>
</evidence>
<keyword evidence="6 11" id="KW-0418">Kinase</keyword>
<feature type="domain" description="HAMP" evidence="10">
    <location>
        <begin position="328"/>
        <end position="380"/>
    </location>
</feature>
<dbReference type="PANTHER" id="PTHR34220">
    <property type="entry name" value="SENSOR HISTIDINE KINASE YPDA"/>
    <property type="match status" value="1"/>
</dbReference>
<evidence type="ECO:0000313" key="12">
    <source>
        <dbReference type="Proteomes" id="UP000297900"/>
    </source>
</evidence>
<organism evidence="11 12">
    <name type="scientific">Cohnella luojiensis</name>
    <dbReference type="NCBI Taxonomy" id="652876"/>
    <lineage>
        <taxon>Bacteria</taxon>
        <taxon>Bacillati</taxon>
        <taxon>Bacillota</taxon>
        <taxon>Bacilli</taxon>
        <taxon>Bacillales</taxon>
        <taxon>Paenibacillaceae</taxon>
        <taxon>Cohnella</taxon>
    </lineage>
</organism>
<dbReference type="Pfam" id="PF02518">
    <property type="entry name" value="HATPase_c"/>
    <property type="match status" value="1"/>
</dbReference>
<reference evidence="11 12" key="1">
    <citation type="submission" date="2019-03" db="EMBL/GenBank/DDBJ databases">
        <title>Cohnella endophytica sp. nov., a novel endophytic bacterium isolated from bark of Sonneratia apetala.</title>
        <authorList>
            <person name="Tuo L."/>
        </authorList>
    </citation>
    <scope>NUCLEOTIDE SEQUENCE [LARGE SCALE GENOMIC DNA]</scope>
    <source>
        <strain evidence="11 12">CCTCC AB 208254</strain>
    </source>
</reference>
<dbReference type="SUPFAM" id="SSF55874">
    <property type="entry name" value="ATPase domain of HSP90 chaperone/DNA topoisomerase II/histidine kinase"/>
    <property type="match status" value="1"/>
</dbReference>
<evidence type="ECO:0000256" key="6">
    <source>
        <dbReference type="ARBA" id="ARBA00022777"/>
    </source>
</evidence>
<feature type="transmembrane region" description="Helical" evidence="9">
    <location>
        <begin position="304"/>
        <end position="326"/>
    </location>
</feature>
<dbReference type="Pfam" id="PF02743">
    <property type="entry name" value="dCache_1"/>
    <property type="match status" value="1"/>
</dbReference>
<dbReference type="InterPro" id="IPR033479">
    <property type="entry name" value="dCache_1"/>
</dbReference>
<evidence type="ECO:0000313" key="11">
    <source>
        <dbReference type="EMBL" id="TFE23779.1"/>
    </source>
</evidence>
<dbReference type="Pfam" id="PF00672">
    <property type="entry name" value="HAMP"/>
    <property type="match status" value="1"/>
</dbReference>
<protein>
    <submittedName>
        <fullName evidence="11">Sensor histidine kinase</fullName>
    </submittedName>
</protein>
<evidence type="ECO:0000256" key="2">
    <source>
        <dbReference type="ARBA" id="ARBA00022475"/>
    </source>
</evidence>
<dbReference type="InterPro" id="IPR050640">
    <property type="entry name" value="Bact_2-comp_sensor_kinase"/>
</dbReference>
<dbReference type="OrthoDB" id="9809348at2"/>
<dbReference type="RefSeq" id="WP_135153679.1">
    <property type="nucleotide sequence ID" value="NZ_SOMN01000031.1"/>
</dbReference>
<dbReference type="InterPro" id="IPR010559">
    <property type="entry name" value="Sig_transdc_His_kin_internal"/>
</dbReference>
<dbReference type="SMART" id="SM00387">
    <property type="entry name" value="HATPase_c"/>
    <property type="match status" value="1"/>
</dbReference>
<evidence type="ECO:0000256" key="1">
    <source>
        <dbReference type="ARBA" id="ARBA00004651"/>
    </source>
</evidence>
<evidence type="ECO:0000256" key="4">
    <source>
        <dbReference type="ARBA" id="ARBA00022679"/>
    </source>
</evidence>
<dbReference type="PROSITE" id="PS50885">
    <property type="entry name" value="HAMP"/>
    <property type="match status" value="1"/>
</dbReference>
<dbReference type="Pfam" id="PF06580">
    <property type="entry name" value="His_kinase"/>
    <property type="match status" value="1"/>
</dbReference>
<dbReference type="PANTHER" id="PTHR34220:SF7">
    <property type="entry name" value="SENSOR HISTIDINE KINASE YPDA"/>
    <property type="match status" value="1"/>
</dbReference>
<evidence type="ECO:0000256" key="3">
    <source>
        <dbReference type="ARBA" id="ARBA00022553"/>
    </source>
</evidence>
<accession>A0A4Y8LSF0</accession>
<sequence length="601" mass="67330">MNKLWKPGLWFGNQKIKKKIMIIFIPLISIPLFTLAYASNSIFTESVIRKTVVNVSGESELIVTRIQGTLLNAKNCANIMTVSLNKVIPADRASITDEFTIKKLATHISNQLALDLLFFPDVEAAAFLDMNGQLHTSNHLMADGLQEAFQSRIIQQTNATSGENIWFTMETRDFLTTTKGKPVLTLGKKILSIDNGDQLGTLILIIKESSFSAIFQSVEREQERNYLIVDSNGQAISSLNKDDWMSPSQIGLLRDVWSNDQPVSEIVKWGGSKFLVSSMPFDDMNWKLVSQIPLHVLTEDSRKITLYIIMLGLLGIVFSFIGARMLSRVIAGPLVRLTKTMLRVKDGDLNIYFDARTADEIGFLSSGFNKMLRQIRELIEQVGREQKQKLHYELALIQSQIKPHFLYNTLDLVYVLCSMNRVAQAKEATKALADFYRIVLSGGREVITVSEEIDNVGNYLAIQKMRYMDVFEFTIDVDESTLNGQILKLTIQPLVENAIYHGLKPKGSNGKLHIRVAETGREIQISVTDNGVGMTTEKCGGLLKQQKGNPDSKSFGLTSVQERIVLFYGHEYGVKVHSAPDEGTTVVVRLPLRQKEADSDV</sequence>
<dbReference type="GO" id="GO:0005886">
    <property type="term" value="C:plasma membrane"/>
    <property type="evidence" value="ECO:0007669"/>
    <property type="project" value="UniProtKB-SubCell"/>
</dbReference>
<keyword evidence="2" id="KW-1003">Cell membrane</keyword>
<keyword evidence="5 9" id="KW-0812">Transmembrane</keyword>
<dbReference type="AlphaFoldDB" id="A0A4Y8LSF0"/>
<evidence type="ECO:0000256" key="7">
    <source>
        <dbReference type="ARBA" id="ARBA00022989"/>
    </source>
</evidence>
<dbReference type="EMBL" id="SOMN01000031">
    <property type="protein sequence ID" value="TFE23779.1"/>
    <property type="molecule type" value="Genomic_DNA"/>
</dbReference>